<dbReference type="Proteomes" id="UP000501060">
    <property type="component" value="Chromosome"/>
</dbReference>
<gene>
    <name evidence="4" type="primary">frr</name>
    <name evidence="4" type="ORF">HGG69_00840</name>
</gene>
<dbReference type="Gene3D" id="1.10.132.20">
    <property type="entry name" value="Ribosome-recycling factor"/>
    <property type="match status" value="1"/>
</dbReference>
<dbReference type="GO" id="GO:0043023">
    <property type="term" value="F:ribosomal large subunit binding"/>
    <property type="evidence" value="ECO:0007669"/>
    <property type="project" value="TreeGrafter"/>
</dbReference>
<evidence type="ECO:0000256" key="1">
    <source>
        <dbReference type="ARBA" id="ARBA00005912"/>
    </source>
</evidence>
<dbReference type="KEGG" id="mphe:HGG69_00840"/>
<dbReference type="PANTHER" id="PTHR20982">
    <property type="entry name" value="RIBOSOME RECYCLING FACTOR"/>
    <property type="match status" value="1"/>
</dbReference>
<accession>A0A858U185</accession>
<dbReference type="PANTHER" id="PTHR20982:SF3">
    <property type="entry name" value="MITOCHONDRIAL RIBOSOME RECYCLING FACTOR PSEUDO 1"/>
    <property type="match status" value="1"/>
</dbReference>
<evidence type="ECO:0000259" key="3">
    <source>
        <dbReference type="Pfam" id="PF01765"/>
    </source>
</evidence>
<dbReference type="RefSeq" id="WP_169604925.1">
    <property type="nucleotide sequence ID" value="NZ_CP051481.1"/>
</dbReference>
<evidence type="ECO:0000256" key="2">
    <source>
        <dbReference type="ARBA" id="ARBA00022917"/>
    </source>
</evidence>
<feature type="domain" description="Ribosome recycling factor" evidence="3">
    <location>
        <begin position="21"/>
        <end position="181"/>
    </location>
</feature>
<dbReference type="EMBL" id="CP051481">
    <property type="protein sequence ID" value="QJG66874.1"/>
    <property type="molecule type" value="Genomic_DNA"/>
</dbReference>
<dbReference type="InterPro" id="IPR002661">
    <property type="entry name" value="Ribosome_recyc_fac"/>
</dbReference>
<evidence type="ECO:0000313" key="5">
    <source>
        <dbReference type="Proteomes" id="UP000501060"/>
    </source>
</evidence>
<organism evidence="4 5">
    <name type="scientific">Mycoplasma phocoenae</name>
    <dbReference type="NCBI Taxonomy" id="754517"/>
    <lineage>
        <taxon>Bacteria</taxon>
        <taxon>Bacillati</taxon>
        <taxon>Mycoplasmatota</taxon>
        <taxon>Mollicutes</taxon>
        <taxon>Mycoplasmataceae</taxon>
        <taxon>Mycoplasma</taxon>
    </lineage>
</organism>
<dbReference type="FunFam" id="3.30.1360.40:FF:000001">
    <property type="entry name" value="Ribosome-recycling factor"/>
    <property type="match status" value="1"/>
</dbReference>
<name>A0A858U185_9MOLU</name>
<evidence type="ECO:0000313" key="4">
    <source>
        <dbReference type="EMBL" id="QJG66874.1"/>
    </source>
</evidence>
<dbReference type="NCBIfam" id="TIGR00496">
    <property type="entry name" value="frr"/>
    <property type="match status" value="1"/>
</dbReference>
<dbReference type="InterPro" id="IPR036191">
    <property type="entry name" value="RRF_sf"/>
</dbReference>
<dbReference type="Gene3D" id="3.30.1360.40">
    <property type="match status" value="1"/>
</dbReference>
<dbReference type="SUPFAM" id="SSF55194">
    <property type="entry name" value="Ribosome recycling factor, RRF"/>
    <property type="match status" value="1"/>
</dbReference>
<dbReference type="Pfam" id="PF01765">
    <property type="entry name" value="RRF"/>
    <property type="match status" value="1"/>
</dbReference>
<dbReference type="GO" id="GO:0006412">
    <property type="term" value="P:translation"/>
    <property type="evidence" value="ECO:0007669"/>
    <property type="project" value="UniProtKB-KW"/>
</dbReference>
<dbReference type="AlphaFoldDB" id="A0A858U185"/>
<reference evidence="4 5" key="1">
    <citation type="submission" date="2020-04" db="EMBL/GenBank/DDBJ databases">
        <title>Novel Mycoplasma species detected in Phocoena phocoena (harbor porpoise) from the USA.</title>
        <authorList>
            <person name="Volokhov D.V."/>
        </authorList>
    </citation>
    <scope>NUCLEOTIDE SEQUENCE [LARGE SCALE GENOMIC DNA]</scope>
    <source>
        <strain evidence="4 5">Phocoena C-264-GEN</strain>
    </source>
</reference>
<proteinExistence type="inferred from homology"/>
<sequence length="183" mass="21054">MELDLYLMDLEEGSEKVIENFKNQMNKIAVGRANPNLINKIKLNYYDQEMTIEEIASIGTASALQLLVKPYDMGSIKEIEKAIKDQNLPISISNEGNQIRLSFPSMTTDKRKEMVKQLNTYTEQARVGIRQIRQDINKNIKNDKELSEDISKQYLDVIQKNIDKSIENINNLSAIKEKDLMTI</sequence>
<protein>
    <submittedName>
        <fullName evidence="4">Ribosome recycling factor</fullName>
    </submittedName>
</protein>
<dbReference type="InterPro" id="IPR023584">
    <property type="entry name" value="Ribosome_recyc_fac_dom"/>
</dbReference>
<comment type="similarity">
    <text evidence="1">Belongs to the RRF family.</text>
</comment>
<keyword evidence="5" id="KW-1185">Reference proteome</keyword>
<keyword evidence="2" id="KW-0648">Protein biosynthesis</keyword>